<organism evidence="1 2">
    <name type="scientific">Elysia chlorotica</name>
    <name type="common">Eastern emerald elysia</name>
    <name type="synonym">Sea slug</name>
    <dbReference type="NCBI Taxonomy" id="188477"/>
    <lineage>
        <taxon>Eukaryota</taxon>
        <taxon>Metazoa</taxon>
        <taxon>Spiralia</taxon>
        <taxon>Lophotrochozoa</taxon>
        <taxon>Mollusca</taxon>
        <taxon>Gastropoda</taxon>
        <taxon>Heterobranchia</taxon>
        <taxon>Euthyneura</taxon>
        <taxon>Panpulmonata</taxon>
        <taxon>Sacoglossa</taxon>
        <taxon>Placobranchoidea</taxon>
        <taxon>Plakobranchidae</taxon>
        <taxon>Elysia</taxon>
    </lineage>
</organism>
<dbReference type="Proteomes" id="UP000271974">
    <property type="component" value="Unassembled WGS sequence"/>
</dbReference>
<reference evidence="1 2" key="1">
    <citation type="submission" date="2019-01" db="EMBL/GenBank/DDBJ databases">
        <title>A draft genome assembly of the solar-powered sea slug Elysia chlorotica.</title>
        <authorList>
            <person name="Cai H."/>
            <person name="Li Q."/>
            <person name="Fang X."/>
            <person name="Li J."/>
            <person name="Curtis N.E."/>
            <person name="Altenburger A."/>
            <person name="Shibata T."/>
            <person name="Feng M."/>
            <person name="Maeda T."/>
            <person name="Schwartz J.A."/>
            <person name="Shigenobu S."/>
            <person name="Lundholm N."/>
            <person name="Nishiyama T."/>
            <person name="Yang H."/>
            <person name="Hasebe M."/>
            <person name="Li S."/>
            <person name="Pierce S.K."/>
            <person name="Wang J."/>
        </authorList>
    </citation>
    <scope>NUCLEOTIDE SEQUENCE [LARGE SCALE GENOMIC DNA]</scope>
    <source>
        <strain evidence="1">EC2010</strain>
        <tissue evidence="1">Whole organism of an adult</tissue>
    </source>
</reference>
<gene>
    <name evidence="1" type="ORF">EGW08_003675</name>
</gene>
<name>A0A3S1BPU7_ELYCH</name>
<evidence type="ECO:0000313" key="2">
    <source>
        <dbReference type="Proteomes" id="UP000271974"/>
    </source>
</evidence>
<keyword evidence="2" id="KW-1185">Reference proteome</keyword>
<dbReference type="EMBL" id="RQTK01000079">
    <property type="protein sequence ID" value="RUS88575.1"/>
    <property type="molecule type" value="Genomic_DNA"/>
</dbReference>
<sequence length="107" mass="12150">MSPASVRESPRESWTQSLTSPLVLQESSKPICILGRDQRVDGFELLPMTIDGTWSPISVKLLWRFLWLRTDILGRCSRLFEKAFPLNLLLWVLVAEGSSTSLIFNLS</sequence>
<dbReference type="AlphaFoldDB" id="A0A3S1BPU7"/>
<accession>A0A3S1BPU7</accession>
<comment type="caution">
    <text evidence="1">The sequence shown here is derived from an EMBL/GenBank/DDBJ whole genome shotgun (WGS) entry which is preliminary data.</text>
</comment>
<evidence type="ECO:0000313" key="1">
    <source>
        <dbReference type="EMBL" id="RUS88575.1"/>
    </source>
</evidence>
<proteinExistence type="predicted"/>
<protein>
    <submittedName>
        <fullName evidence="1">Uncharacterized protein</fullName>
    </submittedName>
</protein>